<accession>F2DP10</accession>
<evidence type="ECO:0000256" key="1">
    <source>
        <dbReference type="SAM" id="MobiDB-lite"/>
    </source>
</evidence>
<evidence type="ECO:0000259" key="3">
    <source>
        <dbReference type="Pfam" id="PF23635"/>
    </source>
</evidence>
<dbReference type="SUPFAM" id="SSF69304">
    <property type="entry name" value="Tricorn protease N-terminal domain"/>
    <property type="match status" value="1"/>
</dbReference>
<evidence type="ECO:0000259" key="2">
    <source>
        <dbReference type="Pfam" id="PF00646"/>
    </source>
</evidence>
<dbReference type="AlphaFoldDB" id="F2DP10"/>
<sequence length="414" mass="45560">ELTRLRLSSSRPPAPAPAPPEEDDDLLSEILLRLPPLPSSLPRASLVCNRWRGLVSAPAFLRRFRAHHRRRVGGPPPPLLGFFEDALYGVSFTATLDAPDRIPDGRFSRRFDDGGSAPIVLGCRDGLVLILDPTYPLGQIGVLIWDPVTGDQRRLTVPPALDDGYTEIYNGALLRAAAGARGGDHRFQFQLVMVGVDRKHTRAFACVYSSEAGVWGDLISAPLVSMSYHTVVSMSISSTLVGNSLYWSVFGNSAYGILEFDLDTQRLAVIPVPVSSSSSVNWSFWAMPMEDGGLGFLYLLDFSTQLWKRTTDRDGDVSWVLAKTIELDKLLSLDKKKSCPMMLGFSDCNNVVFFLTVTGLVMVQFESMQFKKLAHTRLDLSLVHPHVVHPFSTVYTADMGTGVGDDRAELLDST</sequence>
<proteinExistence type="evidence at transcript level"/>
<feature type="region of interest" description="Disordered" evidence="1">
    <location>
        <begin position="1"/>
        <end position="23"/>
    </location>
</feature>
<feature type="domain" description="F-box protein AT5G49610-like beta-propeller" evidence="3">
    <location>
        <begin position="120"/>
        <end position="393"/>
    </location>
</feature>
<dbReference type="Pfam" id="PF00646">
    <property type="entry name" value="F-box"/>
    <property type="match status" value="1"/>
</dbReference>
<feature type="compositionally biased region" description="Low complexity" evidence="1">
    <location>
        <begin position="1"/>
        <end position="11"/>
    </location>
</feature>
<organism evidence="4">
    <name type="scientific">Hordeum vulgare subsp. vulgare</name>
    <name type="common">Domesticated barley</name>
    <dbReference type="NCBI Taxonomy" id="112509"/>
    <lineage>
        <taxon>Eukaryota</taxon>
        <taxon>Viridiplantae</taxon>
        <taxon>Streptophyta</taxon>
        <taxon>Embryophyta</taxon>
        <taxon>Tracheophyta</taxon>
        <taxon>Spermatophyta</taxon>
        <taxon>Magnoliopsida</taxon>
        <taxon>Liliopsida</taxon>
        <taxon>Poales</taxon>
        <taxon>Poaceae</taxon>
        <taxon>BOP clade</taxon>
        <taxon>Pooideae</taxon>
        <taxon>Triticodae</taxon>
        <taxon>Triticeae</taxon>
        <taxon>Hordeinae</taxon>
        <taxon>Hordeum</taxon>
    </lineage>
</organism>
<dbReference type="Gene3D" id="1.20.1280.50">
    <property type="match status" value="1"/>
</dbReference>
<dbReference type="PANTHER" id="PTHR32133:SF389">
    <property type="entry name" value="F-BOX DOMAIN-CONTAINING PROTEIN"/>
    <property type="match status" value="1"/>
</dbReference>
<dbReference type="Pfam" id="PF23635">
    <property type="entry name" value="Beta-prop_AT5G49610-like"/>
    <property type="match status" value="1"/>
</dbReference>
<dbReference type="PANTHER" id="PTHR32133">
    <property type="entry name" value="OS07G0120400 PROTEIN"/>
    <property type="match status" value="1"/>
</dbReference>
<dbReference type="InterPro" id="IPR036047">
    <property type="entry name" value="F-box-like_dom_sf"/>
</dbReference>
<dbReference type="SUPFAM" id="SSF81383">
    <property type="entry name" value="F-box domain"/>
    <property type="match status" value="1"/>
</dbReference>
<evidence type="ECO:0000313" key="4">
    <source>
        <dbReference type="EMBL" id="BAJ96831.1"/>
    </source>
</evidence>
<protein>
    <submittedName>
        <fullName evidence="4">Predicted protein</fullName>
    </submittedName>
</protein>
<name>F2DP10_HORVV</name>
<reference evidence="4" key="1">
    <citation type="journal article" date="2011" name="Plant Physiol.">
        <title>Comprehensive sequence analysis of 24,783 barley full-length cDNAs derived from 12 clone libraries.</title>
        <authorList>
            <person name="Matsumoto T."/>
            <person name="Tanaka T."/>
            <person name="Sakai H."/>
            <person name="Amano N."/>
            <person name="Kanamori H."/>
            <person name="Kurita K."/>
            <person name="Kikuta A."/>
            <person name="Kamiya K."/>
            <person name="Yamamoto M."/>
            <person name="Ikawa H."/>
            <person name="Fujii N."/>
            <person name="Hori K."/>
            <person name="Itoh T."/>
            <person name="Sato K."/>
        </authorList>
    </citation>
    <scope>NUCLEOTIDE SEQUENCE</scope>
    <source>
        <tissue evidence="4">Shoot and root</tissue>
    </source>
</reference>
<dbReference type="InterPro" id="IPR001810">
    <property type="entry name" value="F-box_dom"/>
</dbReference>
<feature type="non-terminal residue" evidence="4">
    <location>
        <position position="1"/>
    </location>
</feature>
<feature type="domain" description="F-box" evidence="2">
    <location>
        <begin position="24"/>
        <end position="61"/>
    </location>
</feature>
<dbReference type="EMBL" id="AK365628">
    <property type="protein sequence ID" value="BAJ96831.1"/>
    <property type="molecule type" value="mRNA"/>
</dbReference>
<dbReference type="InterPro" id="IPR056594">
    <property type="entry name" value="AT5G49610-like_b-prop"/>
</dbReference>